<feature type="region of interest" description="Disordered" evidence="1">
    <location>
        <begin position="67"/>
        <end position="96"/>
    </location>
</feature>
<dbReference type="Proteomes" id="UP001460270">
    <property type="component" value="Unassembled WGS sequence"/>
</dbReference>
<dbReference type="PANTHER" id="PTHR35158">
    <property type="entry name" value="CDNA SEQUENCE CN725425"/>
    <property type="match status" value="1"/>
</dbReference>
<name>A0AAW0NFX7_9GOBI</name>
<feature type="compositionally biased region" description="Low complexity" evidence="1">
    <location>
        <begin position="124"/>
        <end position="133"/>
    </location>
</feature>
<sequence>MNLICRSRLMVKDDLKRQREFFEKRKLQQRLKNLGLPLPSSSEESTSSSMDLVTLFIVNQISAKKESKDPPKVSVLGSGSKAVSKHRRNEPLVLPMSPLSPVLESAFSDNSASDYAPRATEGLSPFSTSSSSSAHGAEMFPMQLNQQQGGENQSEPVSLCSQAWGGSQSELDLFQAFALPRDMANSKPLLCPPDLSQLETPSAVQVQFGTPSQLETRRYVNPLVSSVLRDPSDNEVPVLDFSLNQQEYEQQPFEEDEFRNCSNGEFSAQVEGNVTSKIHLRNDKLFQPSKPQMVPETLCSKLLTSPNPSLSCPGNSSVILDEGQYSPRCFSSDSSDAVGEHVAYHIREEEESHTRPCLDTVSSAESHHKPMATLQQLRPFPPSNRRLKITDKVTTTVKEQHERQSTPDFFRSLPQTQCQCCKKRTETREMETQTDSIIDTSDKCDTATQCSLIQAPVKRPSVLKLHFPHAAPSPLSTRGQTVFAVDKLSEEVFDSPGTAGEQRRTLESDDAPEKASVKNKELQCD</sequence>
<evidence type="ECO:0000313" key="3">
    <source>
        <dbReference type="Proteomes" id="UP001460270"/>
    </source>
</evidence>
<dbReference type="PANTHER" id="PTHR35158:SF1">
    <property type="entry name" value="CDNA SEQUENCE CN725425"/>
    <property type="match status" value="1"/>
</dbReference>
<evidence type="ECO:0000313" key="2">
    <source>
        <dbReference type="EMBL" id="KAK7896324.1"/>
    </source>
</evidence>
<dbReference type="InterPro" id="IPR027883">
    <property type="entry name" value="Redic1-like"/>
</dbReference>
<feature type="region of interest" description="Disordered" evidence="1">
    <location>
        <begin position="113"/>
        <end position="135"/>
    </location>
</feature>
<feature type="compositionally biased region" description="Basic and acidic residues" evidence="1">
    <location>
        <begin position="501"/>
        <end position="525"/>
    </location>
</feature>
<evidence type="ECO:0000256" key="1">
    <source>
        <dbReference type="SAM" id="MobiDB-lite"/>
    </source>
</evidence>
<proteinExistence type="predicted"/>
<reference evidence="3" key="1">
    <citation type="submission" date="2024-04" db="EMBL/GenBank/DDBJ databases">
        <title>Salinicola lusitanus LLJ914,a marine bacterium isolated from the Okinawa Trough.</title>
        <authorList>
            <person name="Li J."/>
        </authorList>
    </citation>
    <scope>NUCLEOTIDE SEQUENCE [LARGE SCALE GENOMIC DNA]</scope>
</reference>
<dbReference type="EMBL" id="JBBPFD010000015">
    <property type="protein sequence ID" value="KAK7896324.1"/>
    <property type="molecule type" value="Genomic_DNA"/>
</dbReference>
<keyword evidence="3" id="KW-1185">Reference proteome</keyword>
<organism evidence="2 3">
    <name type="scientific">Mugilogobius chulae</name>
    <name type="common">yellowstripe goby</name>
    <dbReference type="NCBI Taxonomy" id="88201"/>
    <lineage>
        <taxon>Eukaryota</taxon>
        <taxon>Metazoa</taxon>
        <taxon>Chordata</taxon>
        <taxon>Craniata</taxon>
        <taxon>Vertebrata</taxon>
        <taxon>Euteleostomi</taxon>
        <taxon>Actinopterygii</taxon>
        <taxon>Neopterygii</taxon>
        <taxon>Teleostei</taxon>
        <taxon>Neoteleostei</taxon>
        <taxon>Acanthomorphata</taxon>
        <taxon>Gobiaria</taxon>
        <taxon>Gobiiformes</taxon>
        <taxon>Gobioidei</taxon>
        <taxon>Gobiidae</taxon>
        <taxon>Gobionellinae</taxon>
        <taxon>Mugilogobius</taxon>
    </lineage>
</organism>
<protein>
    <submittedName>
        <fullName evidence="2">Uncharacterized protein</fullName>
    </submittedName>
</protein>
<dbReference type="AlphaFoldDB" id="A0AAW0NFX7"/>
<gene>
    <name evidence="2" type="ORF">WMY93_021649</name>
</gene>
<accession>A0AAW0NFX7</accession>
<comment type="caution">
    <text evidence="2">The sequence shown here is derived from an EMBL/GenBank/DDBJ whole genome shotgun (WGS) entry which is preliminary data.</text>
</comment>
<feature type="region of interest" description="Disordered" evidence="1">
    <location>
        <begin position="493"/>
        <end position="525"/>
    </location>
</feature>